<evidence type="ECO:0000313" key="3">
    <source>
        <dbReference type="Proteomes" id="UP000230233"/>
    </source>
</evidence>
<feature type="region of interest" description="Disordered" evidence="1">
    <location>
        <begin position="81"/>
        <end position="128"/>
    </location>
</feature>
<comment type="caution">
    <text evidence="2">The sequence shown here is derived from an EMBL/GenBank/DDBJ whole genome shotgun (WGS) entry which is preliminary data.</text>
</comment>
<feature type="compositionally biased region" description="Basic residues" evidence="1">
    <location>
        <begin position="450"/>
        <end position="463"/>
    </location>
</feature>
<sequence>MPPKNRACRKKAKNPEPMDATRAKRIRMSLIFARRKKMGLEPLKRWKKGRKWVPRKVTAALKRHDLKFHWPIRPADIPDDIESDFEDTKTSKLSNRPEASGLLKRSKSEDHLHGGYSQKSQKSQKPQKINSIIEKHLNRFRLLRRQQNYPKLADEIVKIQQAIIVKSHKIYTSDSIIPIIYQEGNEKILEDVANLIEDIVEKVVEITTTNNPADTEATPTQKRPYKRAGTSGKPRKPRNLAPKTVQNGPNSKMSRKRKAPELQMPKKSRTNASSPEVGEKFSYSDFSNAPDAKNPSAPKKSAPGPSTPVPTSSESSNSKNQNLKTKNHLLSNDPAPGSSIPPSEPAPTSPESSNPKVPELQRLPEIKNSATPGSLDIQNLPRSNARYLAPPERSTLQNPAPEAPNPKLPMARKAPIPILKSQNPYPADLTELKVNKTKRVRFTINRQRHRDRLNRRRRNFRHVRYSDYPSTSASGIHEASRIGRSPDEGSEGSMDSGTPEEDLEEAMESDASEEFPEGAMESDEDAWDMEAQAPDSPDSRALNSPLLELENPWRADLIRRENFEVSQFPNPRPSDPPAPPGISLYTLTNHLSEEWVKIAKDVLLEIPIENLIGRRFPEDLEIQVKGLFFYNKIERFFEMNWRAEPRPPKFRIAKNIARCFFFDPHTLIWKFVIDWKTLLKKLSAKEIYLMSCKEDLRGLPAEIFTNFSDSSDGSDFEVLDDGPDQPRIRDLEEILGKNEVQKPVRKNLGRSMSAMDFSELEKYAKKKMEEVKSGVLRHMGNLRTQKLGKEFQKFKEAHLKIFHVHLALLEHLLQKIRRIFISYFSIFYAETSESLKWIREPMKKIRGSIGTILNAFFNTVPVMRQIEDLEDAMKKHDPEVIERHIAELACIAIERIRFPSSLDPRLQNFPWVNKLKDHEDTIDLLRFTFAETIPNINLELWEQENRSSFERASKLFGNFGCPRKTLYEEVFEQSNEFFKLLEPIVSKKDTDVKMKIYHIHRSFTGILEILRRQIPVQLTRMNQVDATMIYTALISNPKVEFDIYEAARDLNKIYKGLEPIRKWCLPVPPALIGFHAALFEKKIVVAMVREKRIRKVVSVHQYPLPNIRTLKFKGTACIGRIWIHEERFLRIALRTDKDFDGDWLMVEMPQRLLKHQKAFEIVEMDLIRKSFGKLKRELEDVEDN</sequence>
<feature type="region of interest" description="Disordered" evidence="1">
    <location>
        <begin position="210"/>
        <end position="410"/>
    </location>
</feature>
<evidence type="ECO:0000256" key="1">
    <source>
        <dbReference type="SAM" id="MobiDB-lite"/>
    </source>
</evidence>
<feature type="compositionally biased region" description="Acidic residues" evidence="1">
    <location>
        <begin position="498"/>
        <end position="524"/>
    </location>
</feature>
<feature type="compositionally biased region" description="Polar residues" evidence="1">
    <location>
        <begin position="319"/>
        <end position="330"/>
    </location>
</feature>
<protein>
    <submittedName>
        <fullName evidence="2">Uncharacterized protein</fullName>
    </submittedName>
</protein>
<organism evidence="2 3">
    <name type="scientific">Caenorhabditis nigoni</name>
    <dbReference type="NCBI Taxonomy" id="1611254"/>
    <lineage>
        <taxon>Eukaryota</taxon>
        <taxon>Metazoa</taxon>
        <taxon>Ecdysozoa</taxon>
        <taxon>Nematoda</taxon>
        <taxon>Chromadorea</taxon>
        <taxon>Rhabditida</taxon>
        <taxon>Rhabditina</taxon>
        <taxon>Rhabditomorpha</taxon>
        <taxon>Rhabditoidea</taxon>
        <taxon>Rhabditidae</taxon>
        <taxon>Peloderinae</taxon>
        <taxon>Caenorhabditis</taxon>
    </lineage>
</organism>
<keyword evidence="3" id="KW-1185">Reference proteome</keyword>
<evidence type="ECO:0000313" key="2">
    <source>
        <dbReference type="EMBL" id="PIC49060.1"/>
    </source>
</evidence>
<proteinExistence type="predicted"/>
<dbReference type="Proteomes" id="UP000230233">
    <property type="component" value="Chromosome II"/>
</dbReference>
<feature type="compositionally biased region" description="Basic and acidic residues" evidence="1">
    <location>
        <begin position="13"/>
        <end position="22"/>
    </location>
</feature>
<feature type="region of interest" description="Disordered" evidence="1">
    <location>
        <begin position="450"/>
        <end position="524"/>
    </location>
</feature>
<dbReference type="EMBL" id="PDUG01000002">
    <property type="protein sequence ID" value="PIC49060.1"/>
    <property type="molecule type" value="Genomic_DNA"/>
</dbReference>
<dbReference type="OrthoDB" id="10475779at2759"/>
<feature type="region of interest" description="Disordered" evidence="1">
    <location>
        <begin position="1"/>
        <end position="23"/>
    </location>
</feature>
<reference evidence="2" key="1">
    <citation type="journal article" date="2018" name="Science">
        <title>Rapid genome shrinkage in a self-fertile nematode reveals sperm competition proteins.</title>
        <authorList>
            <person name="Yin D."/>
            <person name="Schwarz E.M."/>
            <person name="Thomas C.G."/>
            <person name="Felde R.L."/>
            <person name="Korf I.F."/>
            <person name="Cutter A.D."/>
            <person name="Schartner C.M."/>
            <person name="Ralston E.J."/>
            <person name="Meyer B.J."/>
            <person name="Haag E.S."/>
        </authorList>
    </citation>
    <scope>NUCLEOTIDE SEQUENCE</scope>
    <source>
        <strain evidence="2">JU1422</strain>
    </source>
</reference>
<feature type="compositionally biased region" description="Basic residues" evidence="1">
    <location>
        <begin position="1"/>
        <end position="12"/>
    </location>
</feature>
<gene>
    <name evidence="2" type="primary">Cnig_chr_II.g7795</name>
    <name evidence="2" type="ORF">B9Z55_007795</name>
</gene>
<feature type="compositionally biased region" description="Low complexity" evidence="1">
    <location>
        <begin position="117"/>
        <end position="128"/>
    </location>
</feature>
<feature type="compositionally biased region" description="Low complexity" evidence="1">
    <location>
        <begin position="287"/>
        <end position="318"/>
    </location>
</feature>
<name>A0A2G5VBD1_9PELO</name>
<feature type="compositionally biased region" description="Polar residues" evidence="1">
    <location>
        <begin position="210"/>
        <end position="221"/>
    </location>
</feature>
<accession>A0A2G5VBD1</accession>
<feature type="compositionally biased region" description="Basic and acidic residues" evidence="1">
    <location>
        <begin position="478"/>
        <end position="487"/>
    </location>
</feature>
<dbReference type="AlphaFoldDB" id="A0A2G5VBD1"/>
<feature type="compositionally biased region" description="Polar residues" evidence="1">
    <location>
        <begin position="368"/>
        <end position="382"/>
    </location>
</feature>